<gene>
    <name evidence="1" type="ORF">GARC_1502</name>
</gene>
<sequence>MPDLNNLPDTHLSLTDKSAIMREQQTNSLIIQSCLEQLIYVRKAT</sequence>
<dbReference type="EMBL" id="BAEO01000017">
    <property type="protein sequence ID" value="GAC18475.1"/>
    <property type="molecule type" value="Genomic_DNA"/>
</dbReference>
<accession>K6Z4Y2</accession>
<proteinExistence type="predicted"/>
<evidence type="ECO:0000313" key="2">
    <source>
        <dbReference type="Proteomes" id="UP000006327"/>
    </source>
</evidence>
<organism evidence="1 2">
    <name type="scientific">Paraglaciecola arctica BSs20135</name>
    <dbReference type="NCBI Taxonomy" id="493475"/>
    <lineage>
        <taxon>Bacteria</taxon>
        <taxon>Pseudomonadati</taxon>
        <taxon>Pseudomonadota</taxon>
        <taxon>Gammaproteobacteria</taxon>
        <taxon>Alteromonadales</taxon>
        <taxon>Alteromonadaceae</taxon>
        <taxon>Paraglaciecola</taxon>
    </lineage>
</organism>
<name>K6Z4Y2_9ALTE</name>
<comment type="caution">
    <text evidence="1">The sequence shown here is derived from an EMBL/GenBank/DDBJ whole genome shotgun (WGS) entry which is preliminary data.</text>
</comment>
<evidence type="ECO:0000313" key="1">
    <source>
        <dbReference type="EMBL" id="GAC18475.1"/>
    </source>
</evidence>
<reference evidence="1 2" key="1">
    <citation type="journal article" date="2017" name="Antonie Van Leeuwenhoek">
        <title>Rhizobium rhizosphaerae sp. nov., a novel species isolated from rice rhizosphere.</title>
        <authorList>
            <person name="Zhao J.J."/>
            <person name="Zhang J."/>
            <person name="Zhang R.J."/>
            <person name="Zhang C.W."/>
            <person name="Yin H.Q."/>
            <person name="Zhang X.X."/>
        </authorList>
    </citation>
    <scope>NUCLEOTIDE SEQUENCE [LARGE SCALE GENOMIC DNA]</scope>
    <source>
        <strain evidence="1 2">BSs20135</strain>
    </source>
</reference>
<dbReference type="STRING" id="493475.GARC_1502"/>
<protein>
    <submittedName>
        <fullName evidence="1">Uncharacterized protein</fullName>
    </submittedName>
</protein>
<keyword evidence="2" id="KW-1185">Reference proteome</keyword>
<dbReference type="AlphaFoldDB" id="K6Z4Y2"/>
<dbReference type="Proteomes" id="UP000006327">
    <property type="component" value="Unassembled WGS sequence"/>
</dbReference>